<dbReference type="Proteomes" id="UP000037109">
    <property type="component" value="Unassembled WGS sequence"/>
</dbReference>
<dbReference type="RefSeq" id="WP_053436832.1">
    <property type="nucleotide sequence ID" value="NZ_LGUF01000007.1"/>
</dbReference>
<gene>
    <name evidence="2" type="ORF">AF332_23365</name>
</gene>
<keyword evidence="3" id="KW-1185">Reference proteome</keyword>
<protein>
    <recommendedName>
        <fullName evidence="1">Intracellular proteinase inhibitor BsuPI domain-containing protein</fullName>
    </recommendedName>
</protein>
<reference evidence="3" key="1">
    <citation type="submission" date="2015-07" db="EMBL/GenBank/DDBJ databases">
        <title>Fjat-10036 dsm4.</title>
        <authorList>
            <person name="Liu B."/>
            <person name="Wang J."/>
            <person name="Zhu Y."/>
            <person name="Liu G."/>
            <person name="Chen Q."/>
            <person name="Chen Z."/>
            <person name="Lan J."/>
            <person name="Che J."/>
            <person name="Ge C."/>
            <person name="Shi H."/>
            <person name="Pan Z."/>
            <person name="Liu X."/>
        </authorList>
    </citation>
    <scope>NUCLEOTIDE SEQUENCE [LARGE SCALE GENOMIC DNA]</scope>
    <source>
        <strain evidence="3">DSM 4</strain>
    </source>
</reference>
<dbReference type="OrthoDB" id="1357684at2"/>
<dbReference type="EMBL" id="LGUF01000007">
    <property type="protein sequence ID" value="KON89466.1"/>
    <property type="molecule type" value="Genomic_DNA"/>
</dbReference>
<dbReference type="AlphaFoldDB" id="A0A0M0GJ63"/>
<evidence type="ECO:0000313" key="3">
    <source>
        <dbReference type="Proteomes" id="UP000037109"/>
    </source>
</evidence>
<dbReference type="Gene3D" id="2.60.40.2360">
    <property type="entry name" value="Intracellular proteinase inhibitor BsuPI"/>
    <property type="match status" value="1"/>
</dbReference>
<sequence length="251" mass="28381">MLRLLAAAAVIIFTIPLQSFEASKEEMPFDFKVIPQAGPENMEIELLLRNTASYPLNFEFRTSQFYEVGIFNQKGQQVYSSSEGKAFLQAIQTIAINPDESKVWKEQWDYMHKGERVQEGKYIVKAKLLASNLNGKELETIAESEASVYIPGQNPSFRHAKVTGANGDYTVSIEGRTKSGKLWYTVEDGHNELLSEKAVSVQSNDWESFTIKINIPAERLPKSDSVILHLYEKSQAEGQIINSFPVILERR</sequence>
<evidence type="ECO:0000259" key="1">
    <source>
        <dbReference type="Pfam" id="PF12690"/>
    </source>
</evidence>
<dbReference type="PATRIC" id="fig|1459.3.peg.5151"/>
<evidence type="ECO:0000313" key="2">
    <source>
        <dbReference type="EMBL" id="KON89466.1"/>
    </source>
</evidence>
<dbReference type="InterPro" id="IPR038144">
    <property type="entry name" value="IPI"/>
</dbReference>
<dbReference type="Pfam" id="PF12690">
    <property type="entry name" value="BsuPI"/>
    <property type="match status" value="1"/>
</dbReference>
<organism evidence="2 3">
    <name type="scientific">Sporosarcina globispora</name>
    <name type="common">Bacillus globisporus</name>
    <dbReference type="NCBI Taxonomy" id="1459"/>
    <lineage>
        <taxon>Bacteria</taxon>
        <taxon>Bacillati</taxon>
        <taxon>Bacillota</taxon>
        <taxon>Bacilli</taxon>
        <taxon>Bacillales</taxon>
        <taxon>Caryophanaceae</taxon>
        <taxon>Sporosarcina</taxon>
    </lineage>
</organism>
<proteinExistence type="predicted"/>
<accession>A0A0M0GJ63</accession>
<dbReference type="InterPro" id="IPR020481">
    <property type="entry name" value="Intracell_prot_inh_BsuPI"/>
</dbReference>
<feature type="domain" description="Intracellular proteinase inhibitor BsuPI" evidence="1">
    <location>
        <begin position="38"/>
        <end position="132"/>
    </location>
</feature>
<comment type="caution">
    <text evidence="2">The sequence shown here is derived from an EMBL/GenBank/DDBJ whole genome shotgun (WGS) entry which is preliminary data.</text>
</comment>
<name>A0A0M0GJ63_SPOGL</name>
<dbReference type="STRING" id="1459.AF332_23365"/>